<reference evidence="1 2" key="1">
    <citation type="submission" date="2022-03" db="EMBL/GenBank/DDBJ databases">
        <authorList>
            <person name="Jo J.-H."/>
            <person name="Im W.-T."/>
        </authorList>
    </citation>
    <scope>NUCLEOTIDE SEQUENCE [LARGE SCALE GENOMIC DNA]</scope>
    <source>
        <strain evidence="1 2">MA9</strain>
    </source>
</reference>
<comment type="caution">
    <text evidence="1">The sequence shown here is derived from an EMBL/GenBank/DDBJ whole genome shotgun (WGS) entry which is preliminary data.</text>
</comment>
<gene>
    <name evidence="1" type="ORF">LZ480_14550</name>
</gene>
<proteinExistence type="predicted"/>
<dbReference type="Proteomes" id="UP001316087">
    <property type="component" value="Unassembled WGS sequence"/>
</dbReference>
<evidence type="ECO:0000313" key="1">
    <source>
        <dbReference type="EMBL" id="MCH7323096.1"/>
    </source>
</evidence>
<name>A0ABS9UFG3_9BACL</name>
<accession>A0ABS9UFG3</accession>
<dbReference type="EMBL" id="JAKZFC010000006">
    <property type="protein sequence ID" value="MCH7323096.1"/>
    <property type="molecule type" value="Genomic_DNA"/>
</dbReference>
<organism evidence="1 2">
    <name type="scientific">Solibacillus palustris</name>
    <dbReference type="NCBI Taxonomy" id="2908203"/>
    <lineage>
        <taxon>Bacteria</taxon>
        <taxon>Bacillati</taxon>
        <taxon>Bacillota</taxon>
        <taxon>Bacilli</taxon>
        <taxon>Bacillales</taxon>
        <taxon>Caryophanaceae</taxon>
        <taxon>Solibacillus</taxon>
    </lineage>
</organism>
<protein>
    <submittedName>
        <fullName evidence="1">Peptide ABC transporter substrate-binding protein</fullName>
    </submittedName>
</protein>
<dbReference type="RefSeq" id="WP_241370271.1">
    <property type="nucleotide sequence ID" value="NZ_JAKZFC010000006.1"/>
</dbReference>
<keyword evidence="2" id="KW-1185">Reference proteome</keyword>
<sequence>MVQIVLPNNDQILMHSPLYNFTSEIRHEPNTITILKQPTTEAYQPFSLLQHEGFIYFDLWSYSFALQLHQVLKAHDAVKGVIRIRRTTINAFPMEEDLLALEEWYGPVRNITVRSNEIGDTKYVIVLCELGEQIMAHIEYLHGEARIEFEWSSHQHIVEFDSAQMTGDVSNNHNLYKNVEAIVEHAISWDVSYDEKLTKIQALLQRGEQR</sequence>
<evidence type="ECO:0000313" key="2">
    <source>
        <dbReference type="Proteomes" id="UP001316087"/>
    </source>
</evidence>